<sequence length="87" mass="9396">MLRLGSSLSLGSGGLGGPWHDLVGFANGLDGLVSFHDVAVCFTEEEWALLGPGQRALHKEVMEETYETLASLGKESCFFSDGHRLKE</sequence>
<feature type="domain" description="KRAB" evidence="1">
    <location>
        <begin position="33"/>
        <end position="87"/>
    </location>
</feature>
<evidence type="ECO:0000313" key="2">
    <source>
        <dbReference type="Ensembl" id="ENSSMRP00000013934.1"/>
    </source>
</evidence>
<dbReference type="InterPro" id="IPR050169">
    <property type="entry name" value="Krueppel_C2H2_ZnF"/>
</dbReference>
<reference evidence="2" key="2">
    <citation type="submission" date="2025-09" db="UniProtKB">
        <authorList>
            <consortium name="Ensembl"/>
        </authorList>
    </citation>
    <scope>IDENTIFICATION</scope>
</reference>
<dbReference type="AlphaFoldDB" id="A0A8D0DM00"/>
<dbReference type="SMART" id="SM00349">
    <property type="entry name" value="KRAB"/>
    <property type="match status" value="1"/>
</dbReference>
<dbReference type="InterPro" id="IPR036051">
    <property type="entry name" value="KRAB_dom_sf"/>
</dbReference>
<reference evidence="2" key="1">
    <citation type="submission" date="2025-08" db="UniProtKB">
        <authorList>
            <consortium name="Ensembl"/>
        </authorList>
    </citation>
    <scope>IDENTIFICATION</scope>
</reference>
<keyword evidence="3" id="KW-1185">Reference proteome</keyword>
<evidence type="ECO:0000259" key="1">
    <source>
        <dbReference type="PROSITE" id="PS50805"/>
    </source>
</evidence>
<dbReference type="PROSITE" id="PS50805">
    <property type="entry name" value="KRAB"/>
    <property type="match status" value="1"/>
</dbReference>
<dbReference type="Gene3D" id="6.10.140.140">
    <property type="match status" value="1"/>
</dbReference>
<evidence type="ECO:0000313" key="3">
    <source>
        <dbReference type="Proteomes" id="UP000694421"/>
    </source>
</evidence>
<dbReference type="Ensembl" id="ENSSMRT00000016223.1">
    <property type="protein sequence ID" value="ENSSMRP00000013934.1"/>
    <property type="gene ID" value="ENSSMRG00000010837.1"/>
</dbReference>
<dbReference type="CDD" id="cd07765">
    <property type="entry name" value="KRAB_A-box"/>
    <property type="match status" value="1"/>
</dbReference>
<dbReference type="GeneTree" id="ENSGT01150000287488"/>
<name>A0A8D0DM00_SALMN</name>
<dbReference type="PANTHER" id="PTHR23232">
    <property type="entry name" value="KRAB DOMAIN C2H2 ZINC FINGER"/>
    <property type="match status" value="1"/>
</dbReference>
<dbReference type="SUPFAM" id="SSF109640">
    <property type="entry name" value="KRAB domain (Kruppel-associated box)"/>
    <property type="match status" value="1"/>
</dbReference>
<protein>
    <recommendedName>
        <fullName evidence="1">KRAB domain-containing protein</fullName>
    </recommendedName>
</protein>
<proteinExistence type="predicted"/>
<dbReference type="InterPro" id="IPR001909">
    <property type="entry name" value="KRAB"/>
</dbReference>
<dbReference type="Proteomes" id="UP000694421">
    <property type="component" value="Unplaced"/>
</dbReference>
<accession>A0A8D0DM00</accession>
<dbReference type="Pfam" id="PF01352">
    <property type="entry name" value="KRAB"/>
    <property type="match status" value="1"/>
</dbReference>
<dbReference type="GO" id="GO:0006355">
    <property type="term" value="P:regulation of DNA-templated transcription"/>
    <property type="evidence" value="ECO:0007669"/>
    <property type="project" value="InterPro"/>
</dbReference>
<organism evidence="2 3">
    <name type="scientific">Salvator merianae</name>
    <name type="common">Argentine black and white tegu</name>
    <name type="synonym">Tupinambis merianae</name>
    <dbReference type="NCBI Taxonomy" id="96440"/>
    <lineage>
        <taxon>Eukaryota</taxon>
        <taxon>Metazoa</taxon>
        <taxon>Chordata</taxon>
        <taxon>Craniata</taxon>
        <taxon>Vertebrata</taxon>
        <taxon>Euteleostomi</taxon>
        <taxon>Lepidosauria</taxon>
        <taxon>Squamata</taxon>
        <taxon>Bifurcata</taxon>
        <taxon>Unidentata</taxon>
        <taxon>Episquamata</taxon>
        <taxon>Laterata</taxon>
        <taxon>Teiioidea</taxon>
        <taxon>Teiidae</taxon>
        <taxon>Salvator</taxon>
    </lineage>
</organism>
<dbReference type="PANTHER" id="PTHR23232:SF158">
    <property type="entry name" value="KRAB DOMAIN-CONTAINING PROTEIN 5"/>
    <property type="match status" value="1"/>
</dbReference>